<dbReference type="AlphaFoldDB" id="A0AA35MFS1"/>
<gene>
    <name evidence="1" type="ORF">CCHLO57077_00009032</name>
</gene>
<reference evidence="1" key="1">
    <citation type="submission" date="2023-01" db="EMBL/GenBank/DDBJ databases">
        <authorList>
            <person name="Piombo E."/>
        </authorList>
    </citation>
    <scope>NUCLEOTIDE SEQUENCE</scope>
</reference>
<accession>A0AA35MFS1</accession>
<sequence>MAGNSKDKAHRDDNDENESIEVTFKNERTLLYWRNDDGDAGAECSVLPSTWSLAATVSMPPRGNPIIYFHIKVKKEIFLFIIPLGNVESISTALRHSRALPSDQKWCTVNIHLMNPGVLAKKSVPETINLAEIPQELKELASTMSISALLPIRHKKKLDRLPHLLMCLDKTPDDIWDLLRTHDPLQIIRVNESGADNKALPPAYLAQVEKQPHNQEEEISPCQRVITPPVETEGRVKARLERSDQQAKTGLDEPCQSRTQVDESLLSRIEKLEQRVHWITSDVDDASNKARDALYDCRQEINILSEKFSEDCQELIDGLRKDFEG</sequence>
<comment type="caution">
    <text evidence="1">The sequence shown here is derived from an EMBL/GenBank/DDBJ whole genome shotgun (WGS) entry which is preliminary data.</text>
</comment>
<dbReference type="Proteomes" id="UP001160390">
    <property type="component" value="Unassembled WGS sequence"/>
</dbReference>
<evidence type="ECO:0000313" key="2">
    <source>
        <dbReference type="Proteomes" id="UP001160390"/>
    </source>
</evidence>
<proteinExistence type="predicted"/>
<keyword evidence="2" id="KW-1185">Reference proteome</keyword>
<evidence type="ECO:0000313" key="1">
    <source>
        <dbReference type="EMBL" id="CAI6096355.1"/>
    </source>
</evidence>
<protein>
    <submittedName>
        <fullName evidence="1">Uncharacterized protein</fullName>
    </submittedName>
</protein>
<name>A0AA35MFS1_9HYPO</name>
<organism evidence="1 2">
    <name type="scientific">Clonostachys chloroleuca</name>
    <dbReference type="NCBI Taxonomy" id="1926264"/>
    <lineage>
        <taxon>Eukaryota</taxon>
        <taxon>Fungi</taxon>
        <taxon>Dikarya</taxon>
        <taxon>Ascomycota</taxon>
        <taxon>Pezizomycotina</taxon>
        <taxon>Sordariomycetes</taxon>
        <taxon>Hypocreomycetidae</taxon>
        <taxon>Hypocreales</taxon>
        <taxon>Bionectriaceae</taxon>
        <taxon>Clonostachys</taxon>
    </lineage>
</organism>
<dbReference type="EMBL" id="CABFNP030001282">
    <property type="protein sequence ID" value="CAI6096355.1"/>
    <property type="molecule type" value="Genomic_DNA"/>
</dbReference>